<keyword evidence="2" id="KW-0378">Hydrolase</keyword>
<dbReference type="OrthoDB" id="5177574at2"/>
<dbReference type="Pfam" id="PF00144">
    <property type="entry name" value="Beta-lactamase"/>
    <property type="match status" value="1"/>
</dbReference>
<reference evidence="2 3" key="1">
    <citation type="journal article" date="2014" name="Int. J. Syst. Evol. Microbiol.">
        <title>Streptomyces hoynatensis sp. nov., isolated from deep marine sediment.</title>
        <authorList>
            <person name="Veyisoglu A."/>
            <person name="Sahin N."/>
        </authorList>
    </citation>
    <scope>NUCLEOTIDE SEQUENCE [LARGE SCALE GENOMIC DNA]</scope>
    <source>
        <strain evidence="2 3">KCTC 29097</strain>
    </source>
</reference>
<dbReference type="SUPFAM" id="SSF56601">
    <property type="entry name" value="beta-lactamase/transpeptidase-like"/>
    <property type="match status" value="1"/>
</dbReference>
<dbReference type="Gene3D" id="3.40.710.10">
    <property type="entry name" value="DD-peptidase/beta-lactamase superfamily"/>
    <property type="match status" value="1"/>
</dbReference>
<keyword evidence="3" id="KW-1185">Reference proteome</keyword>
<evidence type="ECO:0000313" key="2">
    <source>
        <dbReference type="EMBL" id="RKN46714.1"/>
    </source>
</evidence>
<evidence type="ECO:0000259" key="1">
    <source>
        <dbReference type="Pfam" id="PF00144"/>
    </source>
</evidence>
<sequence>MTLALAGVGAVGVATVLGTGPGAEGAAAHRAAQGRFQRDADAVRDTGATGLVARARDAAGHDTAVRSGVADLDGRDPVHHDAYYRIGSDTKTFVAVVALQLVAEGTLHLDDTVEEWLPGVVSGNGNDGSRITLRNLLQHTSGLADYTDVLFGDPATLTPEGFREGRFTARTLEEEVALATTRPPGWLPDAEAPGSETRWSYSNTNYVLAGLIVEKATGHPWEQEVNDRIIEPLGLRHTMTMGTSAYVPQPTATAYTRFPGREELTDTTLSVDGGPDGGIVSTTDDMNSFLRALMNGTLLPAEQLAQMRTTVPAPGMGGSDEARYGLGIAWRPAEGCDAGVWFHGGTSFGTVSEEVVTPDGRASAAVAVYTTRYDDEERFLRQQAATLSLLDHVVCEPSGRPSHPPA</sequence>
<proteinExistence type="predicted"/>
<dbReference type="PANTHER" id="PTHR46825:SF7">
    <property type="entry name" value="D-ALANYL-D-ALANINE CARBOXYPEPTIDASE"/>
    <property type="match status" value="1"/>
</dbReference>
<gene>
    <name evidence="2" type="ORF">D7294_00340</name>
</gene>
<evidence type="ECO:0000313" key="3">
    <source>
        <dbReference type="Proteomes" id="UP000272474"/>
    </source>
</evidence>
<organism evidence="2 3">
    <name type="scientific">Streptomyces hoynatensis</name>
    <dbReference type="NCBI Taxonomy" id="1141874"/>
    <lineage>
        <taxon>Bacteria</taxon>
        <taxon>Bacillati</taxon>
        <taxon>Actinomycetota</taxon>
        <taxon>Actinomycetes</taxon>
        <taxon>Kitasatosporales</taxon>
        <taxon>Streptomycetaceae</taxon>
        <taxon>Streptomyces</taxon>
    </lineage>
</organism>
<comment type="caution">
    <text evidence="2">The sequence shown here is derived from an EMBL/GenBank/DDBJ whole genome shotgun (WGS) entry which is preliminary data.</text>
</comment>
<accession>A0A3A9ZFZ7</accession>
<dbReference type="InterPro" id="IPR050491">
    <property type="entry name" value="AmpC-like"/>
</dbReference>
<feature type="domain" description="Beta-lactamase-related" evidence="1">
    <location>
        <begin position="64"/>
        <end position="378"/>
    </location>
</feature>
<dbReference type="InterPro" id="IPR001466">
    <property type="entry name" value="Beta-lactam-related"/>
</dbReference>
<dbReference type="GO" id="GO:0016787">
    <property type="term" value="F:hydrolase activity"/>
    <property type="evidence" value="ECO:0007669"/>
    <property type="project" value="UniProtKB-KW"/>
</dbReference>
<name>A0A3A9ZFZ7_9ACTN</name>
<dbReference type="EMBL" id="RBAL01000001">
    <property type="protein sequence ID" value="RKN46714.1"/>
    <property type="molecule type" value="Genomic_DNA"/>
</dbReference>
<dbReference type="PANTHER" id="PTHR46825">
    <property type="entry name" value="D-ALANYL-D-ALANINE-CARBOXYPEPTIDASE/ENDOPEPTIDASE AMPH"/>
    <property type="match status" value="1"/>
</dbReference>
<protein>
    <submittedName>
        <fullName evidence="2">Class A beta-lactamase-related serine hydrolase</fullName>
    </submittedName>
</protein>
<dbReference type="Proteomes" id="UP000272474">
    <property type="component" value="Unassembled WGS sequence"/>
</dbReference>
<dbReference type="AlphaFoldDB" id="A0A3A9ZFZ7"/>
<dbReference type="InterPro" id="IPR012338">
    <property type="entry name" value="Beta-lactam/transpept-like"/>
</dbReference>